<dbReference type="InterPro" id="IPR043129">
    <property type="entry name" value="ATPase_NBD"/>
</dbReference>
<dbReference type="AlphaFoldDB" id="E4Z6V8"/>
<dbReference type="Gene3D" id="3.30.420.40">
    <property type="match status" value="1"/>
</dbReference>
<reference evidence="1" key="1">
    <citation type="journal article" date="2010" name="Science">
        <title>Plasticity of animal genome architecture unmasked by rapid evolution of a pelagic tunicate.</title>
        <authorList>
            <person name="Denoeud F."/>
            <person name="Henriet S."/>
            <person name="Mungpakdee S."/>
            <person name="Aury J.M."/>
            <person name="Da Silva C."/>
            <person name="Brinkmann H."/>
            <person name="Mikhaleva J."/>
            <person name="Olsen L.C."/>
            <person name="Jubin C."/>
            <person name="Canestro C."/>
            <person name="Bouquet J.M."/>
            <person name="Danks G."/>
            <person name="Poulain J."/>
            <person name="Campsteijn C."/>
            <person name="Adamski M."/>
            <person name="Cross I."/>
            <person name="Yadetie F."/>
            <person name="Muffato M."/>
            <person name="Louis A."/>
            <person name="Butcher S."/>
            <person name="Tsagkogeorga G."/>
            <person name="Konrad A."/>
            <person name="Singh S."/>
            <person name="Jensen M.F."/>
            <person name="Cong E.H."/>
            <person name="Eikeseth-Otteraa H."/>
            <person name="Noel B."/>
            <person name="Anthouard V."/>
            <person name="Porcel B.M."/>
            <person name="Kachouri-Lafond R."/>
            <person name="Nishino A."/>
            <person name="Ugolini M."/>
            <person name="Chourrout P."/>
            <person name="Nishida H."/>
            <person name="Aasland R."/>
            <person name="Huzurbazar S."/>
            <person name="Westhof E."/>
            <person name="Delsuc F."/>
            <person name="Lehrach H."/>
            <person name="Reinhardt R."/>
            <person name="Weissenbach J."/>
            <person name="Roy S.W."/>
            <person name="Artiguenave F."/>
            <person name="Postlethwait J.H."/>
            <person name="Manak J.R."/>
            <person name="Thompson E.M."/>
            <person name="Jaillon O."/>
            <person name="Du Pasquier L."/>
            <person name="Boudinot P."/>
            <person name="Liberles D.A."/>
            <person name="Volff J.N."/>
            <person name="Philippe H."/>
            <person name="Lenhard B."/>
            <person name="Roest Crollius H."/>
            <person name="Wincker P."/>
            <person name="Chourrout D."/>
        </authorList>
    </citation>
    <scope>NUCLEOTIDE SEQUENCE [LARGE SCALE GENOMIC DNA]</scope>
</reference>
<proteinExistence type="predicted"/>
<accession>E4Z6V8</accession>
<organism evidence="1">
    <name type="scientific">Oikopleura dioica</name>
    <name type="common">Tunicate</name>
    <dbReference type="NCBI Taxonomy" id="34765"/>
    <lineage>
        <taxon>Eukaryota</taxon>
        <taxon>Metazoa</taxon>
        <taxon>Chordata</taxon>
        <taxon>Tunicata</taxon>
        <taxon>Appendicularia</taxon>
        <taxon>Copelata</taxon>
        <taxon>Oikopleuridae</taxon>
        <taxon>Oikopleura</taxon>
    </lineage>
</organism>
<dbReference type="Proteomes" id="UP000011014">
    <property type="component" value="Unassembled WGS sequence"/>
</dbReference>
<dbReference type="SUPFAM" id="SSF53067">
    <property type="entry name" value="Actin-like ATPase domain"/>
    <property type="match status" value="1"/>
</dbReference>
<gene>
    <name evidence="1" type="ORF">GSOID_T00028036001</name>
</gene>
<dbReference type="EMBL" id="FN658229">
    <property type="protein sequence ID" value="CBY43436.1"/>
    <property type="molecule type" value="Genomic_DNA"/>
</dbReference>
<sequence>MQSSSDAEALASQVPDSGSFVFVPAFNESGSMPLSMLRVDGGMTSNKLLLQRQADLLQVCLCLQNTLSAVSITFCIFLKYAIISAVSSKFNNETVILGASRTSTDERDDCAGGWDGSCCRLGDPRQGRDQVQ</sequence>
<evidence type="ECO:0000313" key="1">
    <source>
        <dbReference type="EMBL" id="CBY43436.1"/>
    </source>
</evidence>
<protein>
    <submittedName>
        <fullName evidence="1">Uncharacterized protein</fullName>
    </submittedName>
</protein>
<name>E4Z6V8_OIKDI</name>